<evidence type="ECO:0000256" key="1">
    <source>
        <dbReference type="ARBA" id="ARBA00002388"/>
    </source>
</evidence>
<dbReference type="EC" id="5.2.1.8" evidence="2"/>
<reference evidence="7" key="2">
    <citation type="journal article" date="2021" name="PeerJ">
        <title>Extensive microbial diversity within the chicken gut microbiome revealed by metagenomics and culture.</title>
        <authorList>
            <person name="Gilroy R."/>
            <person name="Ravi A."/>
            <person name="Getino M."/>
            <person name="Pursley I."/>
            <person name="Horton D.L."/>
            <person name="Alikhan N.F."/>
            <person name="Baker D."/>
            <person name="Gharbi K."/>
            <person name="Hall N."/>
            <person name="Watson M."/>
            <person name="Adriaenssens E.M."/>
            <person name="Foster-Nyarko E."/>
            <person name="Jarju S."/>
            <person name="Secka A."/>
            <person name="Antonio M."/>
            <person name="Oren A."/>
            <person name="Chaudhuri R.R."/>
            <person name="La Ragione R."/>
            <person name="Hildebrand F."/>
            <person name="Pallen M.J."/>
        </authorList>
    </citation>
    <scope>NUCLEOTIDE SEQUENCE</scope>
    <source>
        <strain evidence="7">CHK157-1446</strain>
    </source>
</reference>
<feature type="domain" description="PPIase cyclophilin-type" evidence="6">
    <location>
        <begin position="69"/>
        <end position="255"/>
    </location>
</feature>
<evidence type="ECO:0000256" key="3">
    <source>
        <dbReference type="ARBA" id="ARBA00023110"/>
    </source>
</evidence>
<reference evidence="7" key="1">
    <citation type="submission" date="2020-10" db="EMBL/GenBank/DDBJ databases">
        <authorList>
            <person name="Gilroy R."/>
        </authorList>
    </citation>
    <scope>NUCLEOTIDE SEQUENCE</scope>
    <source>
        <strain evidence="7">CHK157-1446</strain>
    </source>
</reference>
<keyword evidence="5" id="KW-0472">Membrane</keyword>
<keyword evidence="3" id="KW-0697">Rotamase</keyword>
<organism evidence="7 8">
    <name type="scientific">Candidatus Faeciplasma gallinarum</name>
    <dbReference type="NCBI Taxonomy" id="2840799"/>
    <lineage>
        <taxon>Bacteria</taxon>
        <taxon>Bacillati</taxon>
        <taxon>Bacillota</taxon>
        <taxon>Clostridia</taxon>
        <taxon>Eubacteriales</taxon>
        <taxon>Oscillospiraceae</taxon>
        <taxon>Oscillospiraceae incertae sedis</taxon>
        <taxon>Candidatus Faeciplasma</taxon>
    </lineage>
</organism>
<evidence type="ECO:0000313" key="8">
    <source>
        <dbReference type="Proteomes" id="UP000823982"/>
    </source>
</evidence>
<sequence length="265" mass="29442">MSQNIQNPNKSKNPFRSRAFSRYLGISLVAIFIIILFVLIIWVSGARRPGIPDVIDFEQLKTPQDDDPVVVFETNLGTMKAMLFPEETPLYYEYFTSLVESGYYDGTYVCAVVDGAYALGGTKIADPNAEQPEDSDTQSIEAEVSDKLWPLRGAIASYVGTSGVWPFQKNLAGSSFLFINDIDDAYMAEDALKRTYGESLGSAFDEYGGIPNFCGEYTIFAQVYDGWDVFEQIVGATVLESYQPASDIIIQKAYISTYGENKPEE</sequence>
<dbReference type="Proteomes" id="UP000823982">
    <property type="component" value="Unassembled WGS sequence"/>
</dbReference>
<dbReference type="PROSITE" id="PS50072">
    <property type="entry name" value="CSA_PPIASE_2"/>
    <property type="match status" value="1"/>
</dbReference>
<evidence type="ECO:0000256" key="5">
    <source>
        <dbReference type="SAM" id="Phobius"/>
    </source>
</evidence>
<keyword evidence="5" id="KW-0812">Transmembrane</keyword>
<evidence type="ECO:0000256" key="2">
    <source>
        <dbReference type="ARBA" id="ARBA00013194"/>
    </source>
</evidence>
<dbReference type="EMBL" id="DVIR01000041">
    <property type="protein sequence ID" value="HIS24671.1"/>
    <property type="molecule type" value="Genomic_DNA"/>
</dbReference>
<keyword evidence="5" id="KW-1133">Transmembrane helix</keyword>
<keyword evidence="4 7" id="KW-0413">Isomerase</keyword>
<dbReference type="Gene3D" id="2.40.100.10">
    <property type="entry name" value="Cyclophilin-like"/>
    <property type="match status" value="1"/>
</dbReference>
<name>A0A9D1ENX0_9FIRM</name>
<evidence type="ECO:0000313" key="7">
    <source>
        <dbReference type="EMBL" id="HIS24671.1"/>
    </source>
</evidence>
<dbReference type="SUPFAM" id="SSF50891">
    <property type="entry name" value="Cyclophilin-like"/>
    <property type="match status" value="1"/>
</dbReference>
<dbReference type="PANTHER" id="PTHR45625">
    <property type="entry name" value="PEPTIDYL-PROLYL CIS-TRANS ISOMERASE-RELATED"/>
    <property type="match status" value="1"/>
</dbReference>
<accession>A0A9D1ENX0</accession>
<comment type="function">
    <text evidence="1">PPIases accelerate the folding of proteins. It catalyzes the cis-trans isomerization of proline imidic peptide bonds in oligopeptides.</text>
</comment>
<dbReference type="InterPro" id="IPR002130">
    <property type="entry name" value="Cyclophilin-type_PPIase_dom"/>
</dbReference>
<gene>
    <name evidence="7" type="ORF">IAD01_04625</name>
</gene>
<evidence type="ECO:0000256" key="4">
    <source>
        <dbReference type="ARBA" id="ARBA00023235"/>
    </source>
</evidence>
<proteinExistence type="predicted"/>
<comment type="caution">
    <text evidence="7">The sequence shown here is derived from an EMBL/GenBank/DDBJ whole genome shotgun (WGS) entry which is preliminary data.</text>
</comment>
<dbReference type="InterPro" id="IPR029000">
    <property type="entry name" value="Cyclophilin-like_dom_sf"/>
</dbReference>
<dbReference type="AlphaFoldDB" id="A0A9D1ENX0"/>
<protein>
    <recommendedName>
        <fullName evidence="2">peptidylprolyl isomerase</fullName>
        <ecNumber evidence="2">5.2.1.8</ecNumber>
    </recommendedName>
</protein>
<feature type="transmembrane region" description="Helical" evidence="5">
    <location>
        <begin position="20"/>
        <end position="43"/>
    </location>
</feature>
<dbReference type="Pfam" id="PF00160">
    <property type="entry name" value="Pro_isomerase"/>
    <property type="match status" value="1"/>
</dbReference>
<dbReference type="PANTHER" id="PTHR45625:SF4">
    <property type="entry name" value="PEPTIDYLPROLYL ISOMERASE DOMAIN AND WD REPEAT-CONTAINING PROTEIN 1"/>
    <property type="match status" value="1"/>
</dbReference>
<dbReference type="InterPro" id="IPR044666">
    <property type="entry name" value="Cyclophilin_A-like"/>
</dbReference>
<evidence type="ECO:0000259" key="6">
    <source>
        <dbReference type="PROSITE" id="PS50072"/>
    </source>
</evidence>
<dbReference type="GO" id="GO:0003755">
    <property type="term" value="F:peptidyl-prolyl cis-trans isomerase activity"/>
    <property type="evidence" value="ECO:0007669"/>
    <property type="project" value="UniProtKB-KW"/>
</dbReference>